<sequence>MYSPLSHQHSSFLTTNTGHGPSSSSHPSFPSSSGLQSYHLPANSSSTMLAADDFARLCLSPLQSLPHTTVEDHHHYTTQSPTATSTTNQRKIRASPMLLLNDRNVDRELKLIAQKLVKKQRSDEGSASGLCLFVILPVATSRNDIFGNHPFGGSRIGHGNSNSHSNSNSNGHPNNRGLYAAAEQEFRLYFLCDYGGREDTSPKLHICDYNNNNAPQPWGDVDMEVDGENEQQQQQQQPPQQSHHHAQPEHGHALRDLDDFLLTHAIPMLSLLRAVQDNMDVHMPGTAASDPLLAGRIRSAIRFLAAGVHEELIEFQESPSPSEEECDEYDSCLLEGDFLESTTAAAAAAHSHINNSSSSSLVGIASGGGALCQMSNPMMLGDGILWMCRAHNEMYCKAPAANRLRLFIKSRGGDCIPMEKSAEIQLYTREDADEFYSMVCEYQCVMKLKISLAWPGGVTEEDLWRLCEVVHASTLRELTLDCNVDPAGAQEDGGSNTTTTSTVPKPGFRPLLGILCRIGFVSLTVENHAGDIFPGGIPVQIRGKVEDFSLQAFRDAGETMVVVPENLSLKKLTFRNWLHYPDREGFASVFKCCPNLLEIETETEVFDKMFVALQIATNNTLGKLAFLHVMQSYREQGAVSLSRLEGGDPAMLRVQRRTSRMMSPFLTRFVGLENFSSLACIQMWEHTEQVHDLVHNNISTLESLEFACRTDYLPAMWTFLVQALDQAQQHLAVNEAAAADAASDTEFDEEEEQEEEDHEDEEGMIRQKEAVRLRLMDERGMNGLESVCPQQVDQTTLVMRTYNATFRPYLKTLGQFATTLCFEQEFVSAEELSLLVQHVNEDGLFFHNLAWHLSPQVLHDLTFLRALHTLVHHSEVQQFTIRIDQHGADPSEVQMSTLLQSWNDLTGMSLDRLGCGRWMQECAAQLEHPFKEKVQLPNGGGELMFASENMVEIGATASTMCPSFAGSAGRRAFSKLIQVFRLPGGEIRKVLGRHDIRRDFDYVLWDDVRDISEDAQYLLHEDTIVPFLTDDDFDYILPMRFEYIPEAILDVVTEKPIVADEAAASMNSVLDLLRKSESVPSPAEDRFVAADDFRVKREPMYGGTWEGGNEQFYQQADLATHHHSQHSAGIPQVLLPTPMNMPFTVSEKPMDRSGFHSKLKPEDSMDWVEKLFLDTSDSDDGSPVPRSRLPQSTTLHILAHTPAYMPAASCVSRAPTTCTLTWGSILGK</sequence>
<feature type="region of interest" description="Disordered" evidence="1">
    <location>
        <begin position="156"/>
        <end position="176"/>
    </location>
</feature>
<evidence type="ECO:0000256" key="1">
    <source>
        <dbReference type="SAM" id="MobiDB-lite"/>
    </source>
</evidence>
<comment type="caution">
    <text evidence="2">The sequence shown here is derived from an EMBL/GenBank/DDBJ whole genome shotgun (WGS) entry which is preliminary data.</text>
</comment>
<feature type="compositionally biased region" description="Acidic residues" evidence="1">
    <location>
        <begin position="743"/>
        <end position="762"/>
    </location>
</feature>
<name>A0A9P6IZN8_MORAP</name>
<keyword evidence="3" id="KW-1185">Reference proteome</keyword>
<dbReference type="EMBL" id="JAAAHY010000909">
    <property type="protein sequence ID" value="KAF9955346.1"/>
    <property type="molecule type" value="Genomic_DNA"/>
</dbReference>
<gene>
    <name evidence="2" type="ORF">BGZ70_010266</name>
</gene>
<feature type="region of interest" description="Disordered" evidence="1">
    <location>
        <begin position="215"/>
        <end position="251"/>
    </location>
</feature>
<feature type="region of interest" description="Disordered" evidence="1">
    <location>
        <begin position="71"/>
        <end position="91"/>
    </location>
</feature>
<evidence type="ECO:0000313" key="2">
    <source>
        <dbReference type="EMBL" id="KAF9955346.1"/>
    </source>
</evidence>
<feature type="region of interest" description="Disordered" evidence="1">
    <location>
        <begin position="738"/>
        <end position="764"/>
    </location>
</feature>
<feature type="region of interest" description="Disordered" evidence="1">
    <location>
        <begin position="1"/>
        <end position="36"/>
    </location>
</feature>
<dbReference type="OrthoDB" id="2418711at2759"/>
<organism evidence="2 3">
    <name type="scientific">Mortierella alpina</name>
    <name type="common">Oleaginous fungus</name>
    <name type="synonym">Mortierella renispora</name>
    <dbReference type="NCBI Taxonomy" id="64518"/>
    <lineage>
        <taxon>Eukaryota</taxon>
        <taxon>Fungi</taxon>
        <taxon>Fungi incertae sedis</taxon>
        <taxon>Mucoromycota</taxon>
        <taxon>Mortierellomycotina</taxon>
        <taxon>Mortierellomycetes</taxon>
        <taxon>Mortierellales</taxon>
        <taxon>Mortierellaceae</taxon>
        <taxon>Mortierella</taxon>
    </lineage>
</organism>
<evidence type="ECO:0000313" key="3">
    <source>
        <dbReference type="Proteomes" id="UP000738359"/>
    </source>
</evidence>
<feature type="compositionally biased region" description="Low complexity" evidence="1">
    <location>
        <begin position="77"/>
        <end position="87"/>
    </location>
</feature>
<dbReference type="Proteomes" id="UP000738359">
    <property type="component" value="Unassembled WGS sequence"/>
</dbReference>
<feature type="compositionally biased region" description="Low complexity" evidence="1">
    <location>
        <begin position="18"/>
        <end position="34"/>
    </location>
</feature>
<feature type="compositionally biased region" description="Low complexity" evidence="1">
    <location>
        <begin position="157"/>
        <end position="176"/>
    </location>
</feature>
<dbReference type="AlphaFoldDB" id="A0A9P6IZN8"/>
<feature type="compositionally biased region" description="Low complexity" evidence="1">
    <location>
        <begin position="231"/>
        <end position="241"/>
    </location>
</feature>
<reference evidence="2" key="1">
    <citation type="journal article" date="2020" name="Fungal Divers.">
        <title>Resolving the Mortierellaceae phylogeny through synthesis of multi-gene phylogenetics and phylogenomics.</title>
        <authorList>
            <person name="Vandepol N."/>
            <person name="Liber J."/>
            <person name="Desiro A."/>
            <person name="Na H."/>
            <person name="Kennedy M."/>
            <person name="Barry K."/>
            <person name="Grigoriev I.V."/>
            <person name="Miller A.N."/>
            <person name="O'Donnell K."/>
            <person name="Stajich J.E."/>
            <person name="Bonito G."/>
        </authorList>
    </citation>
    <scope>NUCLEOTIDE SEQUENCE</scope>
    <source>
        <strain evidence="2">CK1249</strain>
    </source>
</reference>
<accession>A0A9P6IZN8</accession>
<feature type="compositionally biased region" description="Polar residues" evidence="1">
    <location>
        <begin position="1"/>
        <end position="17"/>
    </location>
</feature>
<proteinExistence type="predicted"/>
<protein>
    <submittedName>
        <fullName evidence="2">Uncharacterized protein</fullName>
    </submittedName>
</protein>